<comment type="caution">
    <text evidence="1">The sequence shown here is derived from an EMBL/GenBank/DDBJ whole genome shotgun (WGS) entry which is preliminary data.</text>
</comment>
<keyword evidence="2" id="KW-1185">Reference proteome</keyword>
<dbReference type="EMBL" id="JAHHUM010000291">
    <property type="protein sequence ID" value="KAK5621894.1"/>
    <property type="molecule type" value="Genomic_DNA"/>
</dbReference>
<reference evidence="1 2" key="1">
    <citation type="submission" date="2021-06" db="EMBL/GenBank/DDBJ databases">
        <authorList>
            <person name="Palmer J.M."/>
        </authorList>
    </citation>
    <scope>NUCLEOTIDE SEQUENCE [LARGE SCALE GENOMIC DNA]</scope>
    <source>
        <strain evidence="1 2">MEX-2019</strain>
        <tissue evidence="1">Muscle</tissue>
    </source>
</reference>
<gene>
    <name evidence="1" type="ORF">CRENBAI_003585</name>
</gene>
<name>A0AAV9SM01_9TELE</name>
<organism evidence="1 2">
    <name type="scientific">Crenichthys baileyi</name>
    <name type="common">White River springfish</name>
    <dbReference type="NCBI Taxonomy" id="28760"/>
    <lineage>
        <taxon>Eukaryota</taxon>
        <taxon>Metazoa</taxon>
        <taxon>Chordata</taxon>
        <taxon>Craniata</taxon>
        <taxon>Vertebrata</taxon>
        <taxon>Euteleostomi</taxon>
        <taxon>Actinopterygii</taxon>
        <taxon>Neopterygii</taxon>
        <taxon>Teleostei</taxon>
        <taxon>Neoteleostei</taxon>
        <taxon>Acanthomorphata</taxon>
        <taxon>Ovalentaria</taxon>
        <taxon>Atherinomorphae</taxon>
        <taxon>Cyprinodontiformes</taxon>
        <taxon>Goodeidae</taxon>
        <taxon>Crenichthys</taxon>
    </lineage>
</organism>
<protein>
    <submittedName>
        <fullName evidence="1">Uncharacterized protein</fullName>
    </submittedName>
</protein>
<evidence type="ECO:0000313" key="1">
    <source>
        <dbReference type="EMBL" id="KAK5621894.1"/>
    </source>
</evidence>
<evidence type="ECO:0000313" key="2">
    <source>
        <dbReference type="Proteomes" id="UP001311232"/>
    </source>
</evidence>
<dbReference type="Proteomes" id="UP001311232">
    <property type="component" value="Unassembled WGS sequence"/>
</dbReference>
<dbReference type="AlphaFoldDB" id="A0AAV9SM01"/>
<sequence length="180" mass="19665">MESKDDLHVFDWTIEETKGANTWHTSPEKVLGHLRASTTAKNNAISLGNNTTTFAPKPKPSSYRTIPVDVKVGLGEPAEFRCGVSEGSQNLIFTFYSSHGNYTLTCPNGKMEDISQALYGSCEVKNGELVAIWTLKGTSYSDNNARVVCQQSNNPDECVAVLHVYGADDTEDDLDGIVKE</sequence>
<proteinExistence type="predicted"/>
<accession>A0AAV9SM01</accession>